<sequence>MRVKNSRDFAERVRGLRSWILAVVAKVDAKFADWFLQEMTDKPGLALSCYCTDFQLDGGNSMHVVLSLGSEELLNDEVITAILLFFQRIYGHEGSLFLSPTGLLYGNRWDYGKERVHRSKRLFAVIHMEEHNHWGRTACFDLEKRTVAFGDSLEVNKYPVPLEKLRDIVNWLKPLTGPERWDEALANVERFKVPQQQDGVSC</sequence>
<evidence type="ECO:0000313" key="2">
    <source>
        <dbReference type="Proteomes" id="UP000738359"/>
    </source>
</evidence>
<evidence type="ECO:0000313" key="1">
    <source>
        <dbReference type="EMBL" id="KAF9943769.1"/>
    </source>
</evidence>
<organism evidence="1 2">
    <name type="scientific">Mortierella alpina</name>
    <name type="common">Oleaginous fungus</name>
    <name type="synonym">Mortierella renispora</name>
    <dbReference type="NCBI Taxonomy" id="64518"/>
    <lineage>
        <taxon>Eukaryota</taxon>
        <taxon>Fungi</taxon>
        <taxon>Fungi incertae sedis</taxon>
        <taxon>Mucoromycota</taxon>
        <taxon>Mortierellomycotina</taxon>
        <taxon>Mortierellomycetes</taxon>
        <taxon>Mortierellales</taxon>
        <taxon>Mortierellaceae</taxon>
        <taxon>Mortierella</taxon>
    </lineage>
</organism>
<dbReference type="InterPro" id="IPR038765">
    <property type="entry name" value="Papain-like_cys_pep_sf"/>
</dbReference>
<name>A0A9P6LUK1_MORAP</name>
<reference evidence="1" key="1">
    <citation type="journal article" date="2020" name="Fungal Divers.">
        <title>Resolving the Mortierellaceae phylogeny through synthesis of multi-gene phylogenetics and phylogenomics.</title>
        <authorList>
            <person name="Vandepol N."/>
            <person name="Liber J."/>
            <person name="Desiro A."/>
            <person name="Na H."/>
            <person name="Kennedy M."/>
            <person name="Barry K."/>
            <person name="Grigoriev I.V."/>
            <person name="Miller A.N."/>
            <person name="O'Donnell K."/>
            <person name="Stajich J.E."/>
            <person name="Bonito G."/>
        </authorList>
    </citation>
    <scope>NUCLEOTIDE SEQUENCE</scope>
    <source>
        <strain evidence="1">CK1249</strain>
    </source>
</reference>
<keyword evidence="2" id="KW-1185">Reference proteome</keyword>
<dbReference type="AlphaFoldDB" id="A0A9P6LUK1"/>
<accession>A0A9P6LUK1</accession>
<protein>
    <submittedName>
        <fullName evidence="1">Uncharacterized protein</fullName>
    </submittedName>
</protein>
<dbReference type="Gene3D" id="3.40.395.10">
    <property type="entry name" value="Adenoviral Proteinase, Chain A"/>
    <property type="match status" value="1"/>
</dbReference>
<gene>
    <name evidence="1" type="ORF">BGZ70_005463</name>
</gene>
<dbReference type="SUPFAM" id="SSF54001">
    <property type="entry name" value="Cysteine proteinases"/>
    <property type="match status" value="1"/>
</dbReference>
<proteinExistence type="predicted"/>
<dbReference type="OrthoDB" id="2447396at2759"/>
<comment type="caution">
    <text evidence="1">The sequence shown here is derived from an EMBL/GenBank/DDBJ whole genome shotgun (WGS) entry which is preliminary data.</text>
</comment>
<dbReference type="EMBL" id="JAAAHY010002904">
    <property type="protein sequence ID" value="KAF9943769.1"/>
    <property type="molecule type" value="Genomic_DNA"/>
</dbReference>
<dbReference type="Proteomes" id="UP000738359">
    <property type="component" value="Unassembled WGS sequence"/>
</dbReference>
<feature type="non-terminal residue" evidence="1">
    <location>
        <position position="202"/>
    </location>
</feature>